<evidence type="ECO:0000256" key="5">
    <source>
        <dbReference type="ARBA" id="ARBA00022690"/>
    </source>
</evidence>
<reference evidence="11 12" key="1">
    <citation type="journal article" date="2007" name="Science">
        <title>Sea anemone genome reveals ancestral eumetazoan gene repertoire and genomic organization.</title>
        <authorList>
            <person name="Putnam N.H."/>
            <person name="Srivastava M."/>
            <person name="Hellsten U."/>
            <person name="Dirks B."/>
            <person name="Chapman J."/>
            <person name="Salamov A."/>
            <person name="Terry A."/>
            <person name="Shapiro H."/>
            <person name="Lindquist E."/>
            <person name="Kapitonov V.V."/>
            <person name="Jurka J."/>
            <person name="Genikhovich G."/>
            <person name="Grigoriev I.V."/>
            <person name="Lucas S.M."/>
            <person name="Steele R.E."/>
            <person name="Finnerty J.R."/>
            <person name="Technau U."/>
            <person name="Martindale M.Q."/>
            <person name="Rokhsar D.S."/>
        </authorList>
    </citation>
    <scope>NUCLEOTIDE SEQUENCE [LARGE SCALE GENOMIC DNA]</scope>
    <source>
        <strain evidence="12">CH2 X CH6</strain>
        <strain evidence="11">CH2 x CH6</strain>
    </source>
</reference>
<dbReference type="InterPro" id="IPR020901">
    <property type="entry name" value="Prtase_inh_Kunz-CS"/>
</dbReference>
<evidence type="ECO:0000313" key="11">
    <source>
        <dbReference type="EMBL" id="EDO41696.1"/>
    </source>
</evidence>
<dbReference type="GO" id="GO:0004867">
    <property type="term" value="F:serine-type endopeptidase inhibitor activity"/>
    <property type="evidence" value="ECO:0000318"/>
    <property type="project" value="GO_Central"/>
</dbReference>
<keyword evidence="8" id="KW-0166">Nematocyst</keyword>
<comment type="subcellular location">
    <subcellularLocation>
        <location evidence="1">Nematocyst</location>
    </subcellularLocation>
    <subcellularLocation>
        <location evidence="2">Secreted</location>
    </subcellularLocation>
</comment>
<keyword evidence="6" id="KW-0722">Serine protease inhibitor</keyword>
<dbReference type="PANTHER" id="PTHR10083">
    <property type="entry name" value="KUNITZ-TYPE PROTEASE INHIBITOR-RELATED"/>
    <property type="match status" value="1"/>
</dbReference>
<organism evidence="11 12">
    <name type="scientific">Nematostella vectensis</name>
    <name type="common">Starlet sea anemone</name>
    <dbReference type="NCBI Taxonomy" id="45351"/>
    <lineage>
        <taxon>Eukaryota</taxon>
        <taxon>Metazoa</taxon>
        <taxon>Cnidaria</taxon>
        <taxon>Anthozoa</taxon>
        <taxon>Hexacorallia</taxon>
        <taxon>Actiniaria</taxon>
        <taxon>Edwardsiidae</taxon>
        <taxon>Nematostella</taxon>
    </lineage>
</organism>
<dbReference type="InterPro" id="IPR002223">
    <property type="entry name" value="Kunitz_BPTI"/>
</dbReference>
<evidence type="ECO:0000256" key="1">
    <source>
        <dbReference type="ARBA" id="ARBA00004532"/>
    </source>
</evidence>
<accession>A7S3T1</accession>
<keyword evidence="12" id="KW-1185">Reference proteome</keyword>
<feature type="non-terminal residue" evidence="11">
    <location>
        <position position="52"/>
    </location>
</feature>
<evidence type="ECO:0000256" key="8">
    <source>
        <dbReference type="ARBA" id="ARBA00023331"/>
    </source>
</evidence>
<dbReference type="PROSITE" id="PS00280">
    <property type="entry name" value="BPTI_KUNITZ_1"/>
    <property type="match status" value="1"/>
</dbReference>
<sequence length="52" mass="6107">ECLQPKLTGPCRAYFERWFYNQTSRKCKQFVYGGCQGNSNNFESKAECEKKC</sequence>
<evidence type="ECO:0000256" key="4">
    <source>
        <dbReference type="ARBA" id="ARBA00022525"/>
    </source>
</evidence>
<protein>
    <recommendedName>
        <fullName evidence="9">BPTI/Kunitz inhibitor domain-containing protein</fullName>
    </recommendedName>
</protein>
<dbReference type="Proteomes" id="UP000001593">
    <property type="component" value="Unassembled WGS sequence"/>
</dbReference>
<dbReference type="OMA" id="AYFERWF"/>
<dbReference type="KEGG" id="nve:5496647"/>
<dbReference type="InterPro" id="IPR036880">
    <property type="entry name" value="Kunitz_BPTI_sf"/>
</dbReference>
<dbReference type="KEGG" id="nve:5513468"/>
<dbReference type="GO" id="GO:0042151">
    <property type="term" value="C:nematocyst"/>
    <property type="evidence" value="ECO:0007669"/>
    <property type="project" value="UniProtKB-SubCell"/>
</dbReference>
<dbReference type="MEROPS" id="I02.955"/>
<evidence type="ECO:0000256" key="7">
    <source>
        <dbReference type="ARBA" id="ARBA00023157"/>
    </source>
</evidence>
<dbReference type="CDD" id="cd00109">
    <property type="entry name" value="Kunitz-type"/>
    <property type="match status" value="1"/>
</dbReference>
<dbReference type="EMBL" id="DS476334">
    <property type="protein sequence ID" value="EDO26263.1"/>
    <property type="molecule type" value="Genomic_DNA"/>
</dbReference>
<proteinExistence type="inferred from homology"/>
<dbReference type="eggNOG" id="KOG4597">
    <property type="taxonomic scope" value="Eukaryota"/>
</dbReference>
<evidence type="ECO:0000256" key="6">
    <source>
        <dbReference type="ARBA" id="ARBA00022900"/>
    </source>
</evidence>
<dbReference type="InterPro" id="IPR050098">
    <property type="entry name" value="TFPI/VKTCI-like"/>
</dbReference>
<dbReference type="InParanoid" id="A7S3T1"/>
<comment type="similarity">
    <text evidence="3">Belongs to the venom Kunitz-type family. Sea anemone type 2 potassium channel toxin subfamily.</text>
</comment>
<keyword evidence="4" id="KW-0964">Secreted</keyword>
<dbReference type="SUPFAM" id="SSF57362">
    <property type="entry name" value="BPTI-like"/>
    <property type="match status" value="1"/>
</dbReference>
<dbReference type="PRINTS" id="PR00759">
    <property type="entry name" value="BASICPTASE"/>
</dbReference>
<dbReference type="SMART" id="SM00131">
    <property type="entry name" value="KU"/>
    <property type="match status" value="1"/>
</dbReference>
<dbReference type="FunFam" id="4.10.410.10:FF:000002">
    <property type="entry name" value="WAP, follistatin/kazal, immunoglobulin, kunitz and netrin domain-containing 2"/>
    <property type="match status" value="1"/>
</dbReference>
<name>A7S3T1_NEMVE</name>
<dbReference type="Pfam" id="PF00014">
    <property type="entry name" value="Kunitz_BPTI"/>
    <property type="match status" value="1"/>
</dbReference>
<dbReference type="Gene3D" id="4.10.410.10">
    <property type="entry name" value="Pancreatic trypsin inhibitor Kunitz domain"/>
    <property type="match status" value="1"/>
</dbReference>
<evidence type="ECO:0000256" key="2">
    <source>
        <dbReference type="ARBA" id="ARBA00004613"/>
    </source>
</evidence>
<dbReference type="PROSITE" id="PS50279">
    <property type="entry name" value="BPTI_KUNITZ_2"/>
    <property type="match status" value="1"/>
</dbReference>
<dbReference type="GO" id="GO:0005615">
    <property type="term" value="C:extracellular space"/>
    <property type="evidence" value="ECO:0000318"/>
    <property type="project" value="GO_Central"/>
</dbReference>
<feature type="non-terminal residue" evidence="11">
    <location>
        <position position="1"/>
    </location>
</feature>
<feature type="domain" description="BPTI/Kunitz inhibitor" evidence="9">
    <location>
        <begin position="2"/>
        <end position="52"/>
    </location>
</feature>
<keyword evidence="5" id="KW-0646">Protease inhibitor</keyword>
<evidence type="ECO:0000313" key="10">
    <source>
        <dbReference type="EMBL" id="EDO26263.1"/>
    </source>
</evidence>
<evidence type="ECO:0000256" key="3">
    <source>
        <dbReference type="ARBA" id="ARBA00007226"/>
    </source>
</evidence>
<evidence type="ECO:0000259" key="9">
    <source>
        <dbReference type="PROSITE" id="PS50279"/>
    </source>
</evidence>
<keyword evidence="7" id="KW-1015">Disulfide bond</keyword>
<gene>
    <name evidence="11" type="ORF">NEMVEDRAFT_v1g103377</name>
    <name evidence="10" type="ORF">NEMVEDRAFT_v1g9635</name>
</gene>
<dbReference type="EMBL" id="DS469574">
    <property type="protein sequence ID" value="EDO41696.1"/>
    <property type="molecule type" value="Genomic_DNA"/>
</dbReference>
<evidence type="ECO:0000313" key="12">
    <source>
        <dbReference type="Proteomes" id="UP000001593"/>
    </source>
</evidence>
<dbReference type="PANTHER" id="PTHR10083:SF328">
    <property type="entry name" value="TISSUE FACTOR PATHWAY INHIBITOR"/>
    <property type="match status" value="1"/>
</dbReference>
<dbReference type="HOGENOM" id="CLU_164133_4_4_1"/>
<dbReference type="AlphaFoldDB" id="A7S3T1"/>